<organism evidence="2 3">
    <name type="scientific">Mycena maculata</name>
    <dbReference type="NCBI Taxonomy" id="230809"/>
    <lineage>
        <taxon>Eukaryota</taxon>
        <taxon>Fungi</taxon>
        <taxon>Dikarya</taxon>
        <taxon>Basidiomycota</taxon>
        <taxon>Agaricomycotina</taxon>
        <taxon>Agaricomycetes</taxon>
        <taxon>Agaricomycetidae</taxon>
        <taxon>Agaricales</taxon>
        <taxon>Marasmiineae</taxon>
        <taxon>Mycenaceae</taxon>
        <taxon>Mycena</taxon>
    </lineage>
</organism>
<keyword evidence="3" id="KW-1185">Reference proteome</keyword>
<proteinExistence type="predicted"/>
<evidence type="ECO:0000313" key="2">
    <source>
        <dbReference type="EMBL" id="KAJ7738040.1"/>
    </source>
</evidence>
<dbReference type="AlphaFoldDB" id="A0AAD7MYT7"/>
<feature type="region of interest" description="Disordered" evidence="1">
    <location>
        <begin position="312"/>
        <end position="334"/>
    </location>
</feature>
<evidence type="ECO:0000256" key="1">
    <source>
        <dbReference type="SAM" id="MobiDB-lite"/>
    </source>
</evidence>
<comment type="caution">
    <text evidence="2">The sequence shown here is derived from an EMBL/GenBank/DDBJ whole genome shotgun (WGS) entry which is preliminary data.</text>
</comment>
<dbReference type="EMBL" id="JARJLG010000139">
    <property type="protein sequence ID" value="KAJ7738040.1"/>
    <property type="molecule type" value="Genomic_DNA"/>
</dbReference>
<feature type="compositionally biased region" description="Basic residues" evidence="1">
    <location>
        <begin position="86"/>
        <end position="95"/>
    </location>
</feature>
<protein>
    <submittedName>
        <fullName evidence="2">Uncharacterized protein</fullName>
    </submittedName>
</protein>
<feature type="compositionally biased region" description="Basic and acidic residues" evidence="1">
    <location>
        <begin position="312"/>
        <end position="321"/>
    </location>
</feature>
<name>A0AAD7MYT7_9AGAR</name>
<dbReference type="Proteomes" id="UP001215280">
    <property type="component" value="Unassembled WGS sequence"/>
</dbReference>
<evidence type="ECO:0000313" key="3">
    <source>
        <dbReference type="Proteomes" id="UP001215280"/>
    </source>
</evidence>
<sequence length="334" mass="36598">MSFKCVSSTSSGRRCTCECIQMKYIRFCILKCVCAYRGAVIVALHCHPDGPGCKSGGRRCAVDGSDASLPTRTPTQLYRAHHGRRFHVHARRRRAGAPSTRRSPSNDEIDTIDEIDAHDARRPRHPRLRRALVLHSAHNPGIRRRVSLPIATTLTSAGSCSCVRMSMRQIPTPAPSSAPPAPAFRPSTRSFAQSGWIFSGCVNSDARSRSRASESCAYPAATRLPIPRTRESKFASATRSRPQDRDGMRFARSTRWLVYWHRCATQTLASSSVSVYLRASADIAPDSRGVVGGGAESASGSGWAQMLHDEAESQVRCRVDSRSVPACTDRRSDS</sequence>
<accession>A0AAD7MYT7</accession>
<feature type="region of interest" description="Disordered" evidence="1">
    <location>
        <begin position="86"/>
        <end position="109"/>
    </location>
</feature>
<reference evidence="2" key="1">
    <citation type="submission" date="2023-03" db="EMBL/GenBank/DDBJ databases">
        <title>Massive genome expansion in bonnet fungi (Mycena s.s.) driven by repeated elements and novel gene families across ecological guilds.</title>
        <authorList>
            <consortium name="Lawrence Berkeley National Laboratory"/>
            <person name="Harder C.B."/>
            <person name="Miyauchi S."/>
            <person name="Viragh M."/>
            <person name="Kuo A."/>
            <person name="Thoen E."/>
            <person name="Andreopoulos B."/>
            <person name="Lu D."/>
            <person name="Skrede I."/>
            <person name="Drula E."/>
            <person name="Henrissat B."/>
            <person name="Morin E."/>
            <person name="Kohler A."/>
            <person name="Barry K."/>
            <person name="LaButti K."/>
            <person name="Morin E."/>
            <person name="Salamov A."/>
            <person name="Lipzen A."/>
            <person name="Mereny Z."/>
            <person name="Hegedus B."/>
            <person name="Baldrian P."/>
            <person name="Stursova M."/>
            <person name="Weitz H."/>
            <person name="Taylor A."/>
            <person name="Grigoriev I.V."/>
            <person name="Nagy L.G."/>
            <person name="Martin F."/>
            <person name="Kauserud H."/>
        </authorList>
    </citation>
    <scope>NUCLEOTIDE SEQUENCE</scope>
    <source>
        <strain evidence="2">CBHHK188m</strain>
    </source>
</reference>
<gene>
    <name evidence="2" type="ORF">DFH07DRAFT_85986</name>
</gene>